<keyword evidence="4 7" id="KW-0732">Signal</keyword>
<sequence>MRTFCLLALAVTLPLSAAASERQPHIVMIALDDLNNWIGALGGPAHTPNIDRLAASGRLFTNAYCVTPACNPSRVALLTGLRPETTGQYENEGNFRRKRQGNDQLLTLPQRLQQLGYHTVSAGKIFHQGRGTGPKPNDLSDPVSWNEQYVGGTGTGGAQAYLDEKGWAKWLHGDDHGISNPYGLRSPLWGPIDERKEDTADWKMAGFCAEVIARKHDQPYFLAAGIFRPHAPLLAPKEFFDLYPLDKVLVPYVPPDEFADIPGIARENWSTPLVRAMQQEGEWQRAVQAYLACISYADACVGRILDAIDRSPDRDNTIVILWGDHGWQLGHKDRWEKFSLWKQGTHSPLIIRARGFTPGPSARAVSFLDVTPTVLELAGTSVPAELEGTSLTPQLRDPAAKREKPAVVTYLPGNNSVVFEDWNYIRYADGSEELYNHTVDPAEYTNLMGKPVAEKITALLRPHLPVTPPADLTRNVRTND</sequence>
<dbReference type="InterPro" id="IPR017850">
    <property type="entry name" value="Alkaline_phosphatase_core_sf"/>
</dbReference>
<feature type="signal peptide" evidence="7">
    <location>
        <begin position="1"/>
        <end position="17"/>
    </location>
</feature>
<dbReference type="GO" id="GO:0005737">
    <property type="term" value="C:cytoplasm"/>
    <property type="evidence" value="ECO:0007669"/>
    <property type="project" value="TreeGrafter"/>
</dbReference>
<dbReference type="AlphaFoldDB" id="A0A4Q1CBC6"/>
<feature type="domain" description="Sulfatase N-terminal" evidence="8">
    <location>
        <begin position="24"/>
        <end position="379"/>
    </location>
</feature>
<evidence type="ECO:0000256" key="2">
    <source>
        <dbReference type="ARBA" id="ARBA00008779"/>
    </source>
</evidence>
<evidence type="ECO:0000313" key="10">
    <source>
        <dbReference type="Proteomes" id="UP000290218"/>
    </source>
</evidence>
<gene>
    <name evidence="9" type="ORF">ESB00_11040</name>
</gene>
<feature type="chain" id="PRO_5020908886" evidence="7">
    <location>
        <begin position="18"/>
        <end position="480"/>
    </location>
</feature>
<dbReference type="PANTHER" id="PTHR45953">
    <property type="entry name" value="IDURONATE 2-SULFATASE"/>
    <property type="match status" value="1"/>
</dbReference>
<comment type="caution">
    <text evidence="9">The sequence shown here is derived from an EMBL/GenBank/DDBJ whole genome shotgun (WGS) entry which is preliminary data.</text>
</comment>
<evidence type="ECO:0000256" key="1">
    <source>
        <dbReference type="ARBA" id="ARBA00001913"/>
    </source>
</evidence>
<dbReference type="OrthoDB" id="9803751at2"/>
<keyword evidence="3" id="KW-0479">Metal-binding</keyword>
<dbReference type="InterPro" id="IPR000917">
    <property type="entry name" value="Sulfatase_N"/>
</dbReference>
<keyword evidence="5" id="KW-0378">Hydrolase</keyword>
<evidence type="ECO:0000256" key="7">
    <source>
        <dbReference type="SAM" id="SignalP"/>
    </source>
</evidence>
<dbReference type="GO" id="GO:0046872">
    <property type="term" value="F:metal ion binding"/>
    <property type="evidence" value="ECO:0007669"/>
    <property type="project" value="UniProtKB-KW"/>
</dbReference>
<evidence type="ECO:0000256" key="6">
    <source>
        <dbReference type="ARBA" id="ARBA00022837"/>
    </source>
</evidence>
<dbReference type="InterPro" id="IPR024607">
    <property type="entry name" value="Sulfatase_CS"/>
</dbReference>
<dbReference type="EMBL" id="SDHX01000001">
    <property type="protein sequence ID" value="RXK56374.1"/>
    <property type="molecule type" value="Genomic_DNA"/>
</dbReference>
<dbReference type="RefSeq" id="WP_129047743.1">
    <property type="nucleotide sequence ID" value="NZ_SDHX01000001.1"/>
</dbReference>
<dbReference type="Pfam" id="PF00884">
    <property type="entry name" value="Sulfatase"/>
    <property type="match status" value="1"/>
</dbReference>
<protein>
    <submittedName>
        <fullName evidence="9">Iduronate-2-sulfatase</fullName>
    </submittedName>
</protein>
<comment type="cofactor">
    <cofactor evidence="1">
        <name>Ca(2+)</name>
        <dbReference type="ChEBI" id="CHEBI:29108"/>
    </cofactor>
</comment>
<dbReference type="GO" id="GO:0004423">
    <property type="term" value="F:iduronate-2-sulfatase activity"/>
    <property type="evidence" value="ECO:0007669"/>
    <property type="project" value="InterPro"/>
</dbReference>
<evidence type="ECO:0000256" key="4">
    <source>
        <dbReference type="ARBA" id="ARBA00022729"/>
    </source>
</evidence>
<name>A0A4Q1CBC6_9BACT</name>
<comment type="similarity">
    <text evidence="2">Belongs to the sulfatase family.</text>
</comment>
<dbReference type="CDD" id="cd16030">
    <property type="entry name" value="iduronate-2-sulfatase"/>
    <property type="match status" value="1"/>
</dbReference>
<organism evidence="9 10">
    <name type="scientific">Oleiharenicola lentus</name>
    <dbReference type="NCBI Taxonomy" id="2508720"/>
    <lineage>
        <taxon>Bacteria</taxon>
        <taxon>Pseudomonadati</taxon>
        <taxon>Verrucomicrobiota</taxon>
        <taxon>Opitutia</taxon>
        <taxon>Opitutales</taxon>
        <taxon>Opitutaceae</taxon>
        <taxon>Oleiharenicola</taxon>
    </lineage>
</organism>
<dbReference type="InterPro" id="IPR035874">
    <property type="entry name" value="IDS"/>
</dbReference>
<dbReference type="PANTHER" id="PTHR45953:SF1">
    <property type="entry name" value="IDURONATE 2-SULFATASE"/>
    <property type="match status" value="1"/>
</dbReference>
<dbReference type="SUPFAM" id="SSF53649">
    <property type="entry name" value="Alkaline phosphatase-like"/>
    <property type="match status" value="1"/>
</dbReference>
<proteinExistence type="inferred from homology"/>
<dbReference type="Gene3D" id="3.40.720.10">
    <property type="entry name" value="Alkaline Phosphatase, subunit A"/>
    <property type="match status" value="1"/>
</dbReference>
<dbReference type="Proteomes" id="UP000290218">
    <property type="component" value="Unassembled WGS sequence"/>
</dbReference>
<accession>A0A4Q1CBC6</accession>
<evidence type="ECO:0000313" key="9">
    <source>
        <dbReference type="EMBL" id="RXK56374.1"/>
    </source>
</evidence>
<evidence type="ECO:0000256" key="3">
    <source>
        <dbReference type="ARBA" id="ARBA00022723"/>
    </source>
</evidence>
<keyword evidence="6" id="KW-0106">Calcium</keyword>
<keyword evidence="10" id="KW-1185">Reference proteome</keyword>
<reference evidence="9 10" key="1">
    <citation type="submission" date="2019-01" db="EMBL/GenBank/DDBJ databases">
        <title>Lacunisphaera sp. strain TWA-58.</title>
        <authorList>
            <person name="Chen W.-M."/>
        </authorList>
    </citation>
    <scope>NUCLEOTIDE SEQUENCE [LARGE SCALE GENOMIC DNA]</scope>
    <source>
        <strain evidence="9 10">TWA-58</strain>
    </source>
</reference>
<evidence type="ECO:0000259" key="8">
    <source>
        <dbReference type="Pfam" id="PF00884"/>
    </source>
</evidence>
<evidence type="ECO:0000256" key="5">
    <source>
        <dbReference type="ARBA" id="ARBA00022801"/>
    </source>
</evidence>
<dbReference type="PROSITE" id="PS00149">
    <property type="entry name" value="SULFATASE_2"/>
    <property type="match status" value="1"/>
</dbReference>